<evidence type="ECO:0000313" key="3">
    <source>
        <dbReference type="EMBL" id="MFD1566332.1"/>
    </source>
</evidence>
<evidence type="ECO:0008006" key="5">
    <source>
        <dbReference type="Google" id="ProtNLM"/>
    </source>
</evidence>
<comment type="caution">
    <text evidence="3">The sequence shown here is derived from an EMBL/GenBank/DDBJ whole genome shotgun (WGS) entry which is preliminary data.</text>
</comment>
<evidence type="ECO:0000256" key="2">
    <source>
        <dbReference type="SAM" id="Phobius"/>
    </source>
</evidence>
<dbReference type="RefSeq" id="WP_267645611.1">
    <property type="nucleotide sequence ID" value="NZ_JANHGR010000001.1"/>
</dbReference>
<sequence length="93" mass="9682">MPSTTDDSDASGDDGDLDPGTEAAVRRIVREERDSPLWALMQVLGGVAFAVLVVPVLLGLLLILGVPFLVVAALALVGLLAGIAYGWALPPFR</sequence>
<protein>
    <recommendedName>
        <fullName evidence="5">Holin-X, holin superfamily III</fullName>
    </recommendedName>
</protein>
<dbReference type="EMBL" id="JBHUCZ010000001">
    <property type="protein sequence ID" value="MFD1566332.1"/>
    <property type="molecule type" value="Genomic_DNA"/>
</dbReference>
<name>A0ABD6BMJ3_9EURY</name>
<keyword evidence="2" id="KW-0472">Membrane</keyword>
<feature type="region of interest" description="Disordered" evidence="1">
    <location>
        <begin position="1"/>
        <end position="21"/>
    </location>
</feature>
<keyword evidence="2" id="KW-0812">Transmembrane</keyword>
<evidence type="ECO:0000256" key="1">
    <source>
        <dbReference type="SAM" id="MobiDB-lite"/>
    </source>
</evidence>
<gene>
    <name evidence="3" type="ORF">ACFSAU_02410</name>
</gene>
<accession>A0ABD6BMJ3</accession>
<organism evidence="3 4">
    <name type="scientific">Halolamina litorea</name>
    <dbReference type="NCBI Taxonomy" id="1515593"/>
    <lineage>
        <taxon>Archaea</taxon>
        <taxon>Methanobacteriati</taxon>
        <taxon>Methanobacteriota</taxon>
        <taxon>Stenosarchaea group</taxon>
        <taxon>Halobacteria</taxon>
        <taxon>Halobacteriales</taxon>
        <taxon>Haloferacaceae</taxon>
    </lineage>
</organism>
<proteinExistence type="predicted"/>
<dbReference type="AlphaFoldDB" id="A0ABD6BMJ3"/>
<feature type="transmembrane region" description="Helical" evidence="2">
    <location>
        <begin position="68"/>
        <end position="88"/>
    </location>
</feature>
<dbReference type="Proteomes" id="UP001597139">
    <property type="component" value="Unassembled WGS sequence"/>
</dbReference>
<keyword evidence="4" id="KW-1185">Reference proteome</keyword>
<evidence type="ECO:0000313" key="4">
    <source>
        <dbReference type="Proteomes" id="UP001597139"/>
    </source>
</evidence>
<reference evidence="3 4" key="1">
    <citation type="journal article" date="2019" name="Int. J. Syst. Evol. Microbiol.">
        <title>The Global Catalogue of Microorganisms (GCM) 10K type strain sequencing project: providing services to taxonomists for standard genome sequencing and annotation.</title>
        <authorList>
            <consortium name="The Broad Institute Genomics Platform"/>
            <consortium name="The Broad Institute Genome Sequencing Center for Infectious Disease"/>
            <person name="Wu L."/>
            <person name="Ma J."/>
        </authorList>
    </citation>
    <scope>NUCLEOTIDE SEQUENCE [LARGE SCALE GENOMIC DNA]</scope>
    <source>
        <strain evidence="3 4">CGMCC 1.12859</strain>
    </source>
</reference>
<feature type="transmembrane region" description="Helical" evidence="2">
    <location>
        <begin position="37"/>
        <end position="62"/>
    </location>
</feature>
<keyword evidence="2" id="KW-1133">Transmembrane helix</keyword>
<feature type="compositionally biased region" description="Acidic residues" evidence="1">
    <location>
        <begin position="1"/>
        <end position="19"/>
    </location>
</feature>